<evidence type="ECO:0000256" key="2">
    <source>
        <dbReference type="ARBA" id="ARBA00004651"/>
    </source>
</evidence>
<keyword evidence="14" id="KW-1185">Reference proteome</keyword>
<dbReference type="PROSITE" id="PS00874">
    <property type="entry name" value="T2SP_F"/>
    <property type="match status" value="1"/>
</dbReference>
<feature type="transmembrane region" description="Helical" evidence="11">
    <location>
        <begin position="372"/>
        <end position="391"/>
    </location>
</feature>
<proteinExistence type="inferred from homology"/>
<dbReference type="RefSeq" id="WP_203537927.1">
    <property type="nucleotide sequence ID" value="NZ_JAESND010000003.1"/>
</dbReference>
<feature type="domain" description="Type II secretion system protein GspF" evidence="12">
    <location>
        <begin position="267"/>
        <end position="388"/>
    </location>
</feature>
<gene>
    <name evidence="13" type="ORF">JMJ54_08935</name>
</gene>
<sequence>MQFRYRAVDAGGRIRQGVMEAANAADLELRLKRLALSLIRAWPAREAHLLAPRRIGRRELVTFCFHLEQLSRAGIPLIEGLTDLRDSSEHPRFRVVVAQLIEDIEGGKLFSQALAMHPRVFNSLFVNLVRAGEASGTLAVVLGQLAESLKWQDELVAQVRKILAYPVFVGVVVLSVTAFLLSYLVPQMVEFMRSMNQTLSLNTRLLIAASQVVVDFGWLLLLAPIALVLIVPAWAKRNAALALWLDTFKLRAPFIGPTLKKLSLARFADQFGLLYAAGIPILDALAICEGIVGNRAIAAALARIRGMIREGGGIAASFEREQLFPPLVQRMVKIGEQTGGIDTGMRNVAYFFHRDARESIARIQGLIEPTMTVVLGLLLLWVMSAVLGPVFDTVGRLR</sequence>
<evidence type="ECO:0000313" key="13">
    <source>
        <dbReference type="EMBL" id="MBM3115955.1"/>
    </source>
</evidence>
<dbReference type="InterPro" id="IPR001992">
    <property type="entry name" value="T2SS_GspF/T4SS_PilC_CS"/>
</dbReference>
<evidence type="ECO:0000256" key="1">
    <source>
        <dbReference type="ARBA" id="ARBA00002684"/>
    </source>
</evidence>
<evidence type="ECO:0000256" key="4">
    <source>
        <dbReference type="ARBA" id="ARBA00022448"/>
    </source>
</evidence>
<comment type="subcellular location">
    <subcellularLocation>
        <location evidence="10">Cell inner membrane</location>
        <topology evidence="10">Multi-pass membrane protein</topology>
    </subcellularLocation>
    <subcellularLocation>
        <location evidence="2">Cell membrane</location>
        <topology evidence="2">Multi-pass membrane protein</topology>
    </subcellularLocation>
</comment>
<organism evidence="13 14">
    <name type="scientific">Jeongeupia naejangsanensis</name>
    <dbReference type="NCBI Taxonomy" id="613195"/>
    <lineage>
        <taxon>Bacteria</taxon>
        <taxon>Pseudomonadati</taxon>
        <taxon>Pseudomonadota</taxon>
        <taxon>Betaproteobacteria</taxon>
        <taxon>Neisseriales</taxon>
        <taxon>Chitinibacteraceae</taxon>
        <taxon>Jeongeupia</taxon>
    </lineage>
</organism>
<dbReference type="PANTHER" id="PTHR30012:SF0">
    <property type="entry name" value="TYPE II SECRETION SYSTEM PROTEIN F-RELATED"/>
    <property type="match status" value="1"/>
</dbReference>
<name>A0ABS2BKH8_9NEIS</name>
<keyword evidence="7 11" id="KW-1133">Transmembrane helix</keyword>
<comment type="function">
    <text evidence="1">Component of the type II secretion system inner membrane complex required for the energy-dependent secretion of extracellular factors such as proteases and toxins from the periplasm.</text>
</comment>
<evidence type="ECO:0000256" key="5">
    <source>
        <dbReference type="ARBA" id="ARBA00022475"/>
    </source>
</evidence>
<evidence type="ECO:0000256" key="9">
    <source>
        <dbReference type="ARBA" id="ARBA00030750"/>
    </source>
</evidence>
<feature type="domain" description="Type II secretion system protein GspF" evidence="12">
    <location>
        <begin position="64"/>
        <end position="186"/>
    </location>
</feature>
<keyword evidence="6 10" id="KW-0812">Transmembrane</keyword>
<evidence type="ECO:0000259" key="12">
    <source>
        <dbReference type="Pfam" id="PF00482"/>
    </source>
</evidence>
<protein>
    <recommendedName>
        <fullName evidence="9">General secretion pathway protein F</fullName>
    </recommendedName>
</protein>
<evidence type="ECO:0000256" key="11">
    <source>
        <dbReference type="SAM" id="Phobius"/>
    </source>
</evidence>
<keyword evidence="5" id="KW-1003">Cell membrane</keyword>
<dbReference type="InterPro" id="IPR042094">
    <property type="entry name" value="T2SS_GspF_sf"/>
</dbReference>
<reference evidence="13 14" key="1">
    <citation type="submission" date="2021-01" db="EMBL/GenBank/DDBJ databases">
        <title>Draft Genome Sequence and Polyhydroxyalkanoate Biosynthetic Potential of Jeongeupia naejangsanensis Type Strain DSM 24253.</title>
        <authorList>
            <person name="Turrini P."/>
            <person name="Artuso I."/>
            <person name="Lugli G.A."/>
            <person name="Frangipani E."/>
            <person name="Ventura M."/>
            <person name="Visca P."/>
        </authorList>
    </citation>
    <scope>NUCLEOTIDE SEQUENCE [LARGE SCALE GENOMIC DNA]</scope>
    <source>
        <strain evidence="13 14">DSM 24253</strain>
    </source>
</reference>
<dbReference type="Gene3D" id="1.20.81.30">
    <property type="entry name" value="Type II secretion system (T2SS), domain F"/>
    <property type="match status" value="2"/>
</dbReference>
<evidence type="ECO:0000256" key="8">
    <source>
        <dbReference type="ARBA" id="ARBA00023136"/>
    </source>
</evidence>
<dbReference type="InterPro" id="IPR018076">
    <property type="entry name" value="T2SS_GspF_dom"/>
</dbReference>
<accession>A0ABS2BKH8</accession>
<dbReference type="InterPro" id="IPR003004">
    <property type="entry name" value="GspF/PilC"/>
</dbReference>
<evidence type="ECO:0000313" key="14">
    <source>
        <dbReference type="Proteomes" id="UP000809431"/>
    </source>
</evidence>
<feature type="transmembrane region" description="Helical" evidence="11">
    <location>
        <begin position="205"/>
        <end position="231"/>
    </location>
</feature>
<feature type="transmembrane region" description="Helical" evidence="11">
    <location>
        <begin position="162"/>
        <end position="185"/>
    </location>
</feature>
<keyword evidence="8 11" id="KW-0472">Membrane</keyword>
<evidence type="ECO:0000256" key="6">
    <source>
        <dbReference type="ARBA" id="ARBA00022692"/>
    </source>
</evidence>
<comment type="similarity">
    <text evidence="3 10">Belongs to the GSP F family.</text>
</comment>
<comment type="caution">
    <text evidence="13">The sequence shown here is derived from an EMBL/GenBank/DDBJ whole genome shotgun (WGS) entry which is preliminary data.</text>
</comment>
<evidence type="ECO:0000256" key="7">
    <source>
        <dbReference type="ARBA" id="ARBA00022989"/>
    </source>
</evidence>
<dbReference type="EMBL" id="JAESND010000003">
    <property type="protein sequence ID" value="MBM3115955.1"/>
    <property type="molecule type" value="Genomic_DNA"/>
</dbReference>
<keyword evidence="4 10" id="KW-0813">Transport</keyword>
<dbReference type="Pfam" id="PF00482">
    <property type="entry name" value="T2SSF"/>
    <property type="match status" value="2"/>
</dbReference>
<evidence type="ECO:0000256" key="3">
    <source>
        <dbReference type="ARBA" id="ARBA00005745"/>
    </source>
</evidence>
<evidence type="ECO:0000256" key="10">
    <source>
        <dbReference type="RuleBase" id="RU003923"/>
    </source>
</evidence>
<dbReference type="PANTHER" id="PTHR30012">
    <property type="entry name" value="GENERAL SECRETION PATHWAY PROTEIN"/>
    <property type="match status" value="1"/>
</dbReference>
<dbReference type="Proteomes" id="UP000809431">
    <property type="component" value="Unassembled WGS sequence"/>
</dbReference>